<accession>A0A538TAB2</accession>
<reference evidence="3 4" key="1">
    <citation type="journal article" date="2019" name="Nat. Microbiol.">
        <title>Mediterranean grassland soil C-N compound turnover is dependent on rainfall and depth, and is mediated by genomically divergent microorganisms.</title>
        <authorList>
            <person name="Diamond S."/>
            <person name="Andeer P.F."/>
            <person name="Li Z."/>
            <person name="Crits-Christoph A."/>
            <person name="Burstein D."/>
            <person name="Anantharaman K."/>
            <person name="Lane K.R."/>
            <person name="Thomas B.C."/>
            <person name="Pan C."/>
            <person name="Northen T.R."/>
            <person name="Banfield J.F."/>
        </authorList>
    </citation>
    <scope>NUCLEOTIDE SEQUENCE [LARGE SCALE GENOMIC DNA]</scope>
    <source>
        <strain evidence="3">WS_6</strain>
    </source>
</reference>
<organism evidence="3 4">
    <name type="scientific">Eiseniibacteriota bacterium</name>
    <dbReference type="NCBI Taxonomy" id="2212470"/>
    <lineage>
        <taxon>Bacteria</taxon>
        <taxon>Candidatus Eiseniibacteriota</taxon>
    </lineage>
</organism>
<feature type="transmembrane region" description="Helical" evidence="1">
    <location>
        <begin position="21"/>
        <end position="40"/>
    </location>
</feature>
<proteinExistence type="predicted"/>
<evidence type="ECO:0000259" key="2">
    <source>
        <dbReference type="Pfam" id="PF14341"/>
    </source>
</evidence>
<dbReference type="EMBL" id="VBOW01000014">
    <property type="protein sequence ID" value="TMQ60474.1"/>
    <property type="molecule type" value="Genomic_DNA"/>
</dbReference>
<dbReference type="AlphaFoldDB" id="A0A538TAB2"/>
<evidence type="ECO:0000256" key="1">
    <source>
        <dbReference type="SAM" id="Phobius"/>
    </source>
</evidence>
<feature type="domain" description="Type 4 fimbrial biogenesis protein PilX N-terminal" evidence="2">
    <location>
        <begin position="16"/>
        <end position="65"/>
    </location>
</feature>
<evidence type="ECO:0000313" key="4">
    <source>
        <dbReference type="Proteomes" id="UP000316852"/>
    </source>
</evidence>
<keyword evidence="1" id="KW-0812">Transmembrane</keyword>
<comment type="caution">
    <text evidence="3">The sequence shown here is derived from an EMBL/GenBank/DDBJ whole genome shotgun (WGS) entry which is preliminary data.</text>
</comment>
<gene>
    <name evidence="3" type="ORF">E6K76_02255</name>
</gene>
<dbReference type="InterPro" id="IPR025746">
    <property type="entry name" value="PilX_N_dom"/>
</dbReference>
<evidence type="ECO:0000313" key="3">
    <source>
        <dbReference type="EMBL" id="TMQ60474.1"/>
    </source>
</evidence>
<dbReference type="Proteomes" id="UP000316852">
    <property type="component" value="Unassembled WGS sequence"/>
</dbReference>
<name>A0A538TAB2_UNCEI</name>
<dbReference type="Pfam" id="PF14341">
    <property type="entry name" value="PilX_N"/>
    <property type="match status" value="1"/>
</dbReference>
<protein>
    <recommendedName>
        <fullName evidence="2">Type 4 fimbrial biogenesis protein PilX N-terminal domain-containing protein</fullName>
    </recommendedName>
</protein>
<keyword evidence="1" id="KW-0472">Membrane</keyword>
<keyword evidence="1" id="KW-1133">Transmembrane helix</keyword>
<sequence>MVRNHRSIATSARPDAGNAMIVALLILFLMTSLGISYVAVTKGDKQIAGNQMTAAQAFEYAEAGISESLLRMSDPNAKPPGTYIGETPPGGTPGWGIYIVNDPGNSGLDPQYNATLSDGLDNDTDAAIDEGSEHYSETGSKQFTLPLASRLDYPWTKVRYKLNGANQVLLFGDHDNDPTTPPRENTVSGFPELIVTAAGRKGVGAKTVTVEAVKWPLPPIQGSVYSEGEIGFSGNSFYVDGHDHDFAAPYDTIPGGTSLPGISSPNNAGAIAGNLNNNQEDNVQGSGADPSVRTSAVNLDIAAIAAQWAQVADLTYPANPNPDLSTWGSIGDLKVVHVQGDLDITGNVSAAGVLVVDGDFHLGGDFNYSGLVIVLGDADLKGGGNSQNIVGGLMVQGKLTGSSNLKGNIKVIYSSAMINQLYSLTRYEISSWIDQ</sequence>